<keyword evidence="9" id="KW-1185">Reference proteome</keyword>
<dbReference type="InterPro" id="IPR019533">
    <property type="entry name" value="Peptidase_S26"/>
</dbReference>
<dbReference type="PRINTS" id="PR00727">
    <property type="entry name" value="LEADERPTASE"/>
</dbReference>
<keyword evidence="6" id="KW-0472">Membrane</keyword>
<evidence type="ECO:0000256" key="1">
    <source>
        <dbReference type="ARBA" id="ARBA00000677"/>
    </source>
</evidence>
<dbReference type="RefSeq" id="WP_207705408.1">
    <property type="nucleotide sequence ID" value="NZ_JAFREL020000001.1"/>
</dbReference>
<dbReference type="CDD" id="cd06530">
    <property type="entry name" value="S26_SPase_I"/>
    <property type="match status" value="1"/>
</dbReference>
<dbReference type="Proteomes" id="UP000664357">
    <property type="component" value="Unassembled WGS sequence"/>
</dbReference>
<protein>
    <recommendedName>
        <fullName evidence="4 6">Signal peptidase I</fullName>
        <ecNumber evidence="4 6">3.4.21.89</ecNumber>
    </recommendedName>
</protein>
<evidence type="ECO:0000256" key="2">
    <source>
        <dbReference type="ARBA" id="ARBA00004401"/>
    </source>
</evidence>
<feature type="transmembrane region" description="Helical" evidence="6">
    <location>
        <begin position="20"/>
        <end position="39"/>
    </location>
</feature>
<dbReference type="InterPro" id="IPR000223">
    <property type="entry name" value="Pept_S26A_signal_pept_1"/>
</dbReference>
<evidence type="ECO:0000313" key="8">
    <source>
        <dbReference type="EMBL" id="MEO1769651.1"/>
    </source>
</evidence>
<evidence type="ECO:0000256" key="5">
    <source>
        <dbReference type="ARBA" id="ARBA00022801"/>
    </source>
</evidence>
<organism evidence="8 9">
    <name type="scientific">Candidatus Enterococcus ferrettii</name>
    <dbReference type="NCBI Taxonomy" id="2815324"/>
    <lineage>
        <taxon>Bacteria</taxon>
        <taxon>Bacillati</taxon>
        <taxon>Bacillota</taxon>
        <taxon>Bacilli</taxon>
        <taxon>Lactobacillales</taxon>
        <taxon>Enterococcaceae</taxon>
        <taxon>Enterococcus</taxon>
    </lineage>
</organism>
<proteinExistence type="inferred from homology"/>
<dbReference type="InterPro" id="IPR036286">
    <property type="entry name" value="LexA/Signal_pep-like_sf"/>
</dbReference>
<dbReference type="PROSITE" id="PS00760">
    <property type="entry name" value="SPASE_I_2"/>
    <property type="match status" value="1"/>
</dbReference>
<keyword evidence="6" id="KW-0812">Transmembrane</keyword>
<comment type="caution">
    <text evidence="8">The sequence shown here is derived from an EMBL/GenBank/DDBJ whole genome shotgun (WGS) entry which is preliminary data.</text>
</comment>
<evidence type="ECO:0000256" key="4">
    <source>
        <dbReference type="ARBA" id="ARBA00013208"/>
    </source>
</evidence>
<reference evidence="8 9" key="1">
    <citation type="submission" date="2021-03" db="EMBL/GenBank/DDBJ databases">
        <authorList>
            <person name="Gilmore M.S."/>
            <person name="Schwartzman J."/>
            <person name="Van Tyne D."/>
            <person name="Martin M."/>
            <person name="Earl A.M."/>
            <person name="Manson A.L."/>
            <person name="Straub T."/>
            <person name="Salamzade R."/>
            <person name="Saavedra J."/>
            <person name="Lebreton F."/>
            <person name="Prichula J."/>
            <person name="Schaufler K."/>
            <person name="Gaca A."/>
            <person name="Sgardioli B."/>
            <person name="Wagenaar J."/>
            <person name="Strong T."/>
        </authorList>
    </citation>
    <scope>NUCLEOTIDE SEQUENCE [LARGE SCALE GENOMIC DNA]</scope>
    <source>
        <strain evidence="8 9">665A</strain>
    </source>
</reference>
<comment type="catalytic activity">
    <reaction evidence="1 6">
        <text>Cleavage of hydrophobic, N-terminal signal or leader sequences from secreted and periplasmic proteins.</text>
        <dbReference type="EC" id="3.4.21.89"/>
    </reaction>
</comment>
<evidence type="ECO:0000256" key="6">
    <source>
        <dbReference type="RuleBase" id="RU362042"/>
    </source>
</evidence>
<dbReference type="Pfam" id="PF10502">
    <property type="entry name" value="Peptidase_S26"/>
    <property type="match status" value="1"/>
</dbReference>
<keyword evidence="6" id="KW-0645">Protease</keyword>
<dbReference type="EC" id="3.4.21.89" evidence="4 6"/>
<dbReference type="PANTHER" id="PTHR43390">
    <property type="entry name" value="SIGNAL PEPTIDASE I"/>
    <property type="match status" value="1"/>
</dbReference>
<dbReference type="Gene3D" id="2.10.109.10">
    <property type="entry name" value="Umud Fragment, subunit A"/>
    <property type="match status" value="1"/>
</dbReference>
<dbReference type="SUPFAM" id="SSF51306">
    <property type="entry name" value="LexA/Signal peptidase"/>
    <property type="match status" value="1"/>
</dbReference>
<evidence type="ECO:0000313" key="9">
    <source>
        <dbReference type="Proteomes" id="UP000664357"/>
    </source>
</evidence>
<name>A0ABV0EM01_9ENTE</name>
<dbReference type="InterPro" id="IPR019757">
    <property type="entry name" value="Pept_S26A_signal_pept_1_Lys-AS"/>
</dbReference>
<sequence length="184" mass="21189">MSRRSRQHSQIDARKKRKLIKVVAMLYLLVVGATSFFLIDAQLRKHFSIHWVSGTSMEQNLHDGDAVLVRKQRTIRRYEVIVFNVPKEPDMFVKRVVGMPGDTILIKNNRMILNIGEPENFETIYTFQMNPAAAKTMQPLTKIPEDCYFVIGDHVDVSKDSRSFGLVRQTEIEGIVQWQLAAIN</sequence>
<reference evidence="8 9" key="2">
    <citation type="submission" date="2024-02" db="EMBL/GenBank/DDBJ databases">
        <title>The Genome Sequence of Enterococcus sp. DIV0159.</title>
        <authorList>
            <person name="Earl A."/>
            <person name="Manson A."/>
            <person name="Gilmore M."/>
            <person name="Sanders J."/>
            <person name="Shea T."/>
            <person name="Howe W."/>
            <person name="Livny J."/>
            <person name="Cuomo C."/>
            <person name="Neafsey D."/>
            <person name="Birren B."/>
        </authorList>
    </citation>
    <scope>NUCLEOTIDE SEQUENCE [LARGE SCALE GENOMIC DNA]</scope>
    <source>
        <strain evidence="8 9">665A</strain>
    </source>
</reference>
<gene>
    <name evidence="8" type="ORF">JZO67_001602</name>
</gene>
<comment type="similarity">
    <text evidence="3 6">Belongs to the peptidase S26 family.</text>
</comment>
<feature type="domain" description="Peptidase S26" evidence="7">
    <location>
        <begin position="37"/>
        <end position="178"/>
    </location>
</feature>
<dbReference type="InterPro" id="IPR019758">
    <property type="entry name" value="Pept_S26A_signal_pept_1_CS"/>
</dbReference>
<evidence type="ECO:0000256" key="3">
    <source>
        <dbReference type="ARBA" id="ARBA00009370"/>
    </source>
</evidence>
<comment type="subcellular location">
    <subcellularLocation>
        <location evidence="2">Cell membrane</location>
        <topology evidence="2">Single-pass type II membrane protein</topology>
    </subcellularLocation>
    <subcellularLocation>
        <location evidence="6">Membrane</location>
        <topology evidence="6">Single-pass type II membrane protein</topology>
    </subcellularLocation>
</comment>
<evidence type="ECO:0000259" key="7">
    <source>
        <dbReference type="Pfam" id="PF10502"/>
    </source>
</evidence>
<dbReference type="PROSITE" id="PS00761">
    <property type="entry name" value="SPASE_I_3"/>
    <property type="match status" value="1"/>
</dbReference>
<dbReference type="EMBL" id="JAFREL020000001">
    <property type="protein sequence ID" value="MEO1769651.1"/>
    <property type="molecule type" value="Genomic_DNA"/>
</dbReference>
<dbReference type="NCBIfam" id="TIGR02227">
    <property type="entry name" value="sigpep_I_bact"/>
    <property type="match status" value="1"/>
</dbReference>
<accession>A0ABV0EM01</accession>
<keyword evidence="6" id="KW-1133">Transmembrane helix</keyword>
<dbReference type="PANTHER" id="PTHR43390:SF1">
    <property type="entry name" value="CHLOROPLAST PROCESSING PEPTIDASE"/>
    <property type="match status" value="1"/>
</dbReference>
<keyword evidence="5 6" id="KW-0378">Hydrolase</keyword>